<feature type="compositionally biased region" description="Basic and acidic residues" evidence="2">
    <location>
        <begin position="248"/>
        <end position="268"/>
    </location>
</feature>
<gene>
    <name evidence="3" type="ORF">BJ959_001224</name>
</gene>
<feature type="region of interest" description="Disordered" evidence="2">
    <location>
        <begin position="248"/>
        <end position="283"/>
    </location>
</feature>
<dbReference type="InterPro" id="IPR002994">
    <property type="entry name" value="Surf1/Shy1"/>
</dbReference>
<proteinExistence type="inferred from homology"/>
<dbReference type="GO" id="GO:0005886">
    <property type="term" value="C:plasma membrane"/>
    <property type="evidence" value="ECO:0007669"/>
    <property type="project" value="UniProtKB-SubCell"/>
</dbReference>
<keyword evidence="1" id="KW-0472">Membrane</keyword>
<protein>
    <recommendedName>
        <fullName evidence="1">SURF1-like protein</fullName>
    </recommendedName>
</protein>
<evidence type="ECO:0000313" key="4">
    <source>
        <dbReference type="Proteomes" id="UP000552883"/>
    </source>
</evidence>
<dbReference type="OrthoDB" id="3266379at2"/>
<dbReference type="AlphaFoldDB" id="A0A840XM88"/>
<evidence type="ECO:0000256" key="2">
    <source>
        <dbReference type="SAM" id="MobiDB-lite"/>
    </source>
</evidence>
<keyword evidence="1" id="KW-1003">Cell membrane</keyword>
<keyword evidence="1" id="KW-0812">Transmembrane</keyword>
<keyword evidence="1" id="KW-1133">Transmembrane helix</keyword>
<accession>A0A840XM88</accession>
<name>A0A840XM88_9MICO</name>
<organism evidence="3 4">
    <name type="scientific">Microcella frigidaquae</name>
    <dbReference type="NCBI Taxonomy" id="424758"/>
    <lineage>
        <taxon>Bacteria</taxon>
        <taxon>Bacillati</taxon>
        <taxon>Actinomycetota</taxon>
        <taxon>Actinomycetes</taxon>
        <taxon>Micrococcales</taxon>
        <taxon>Microbacteriaceae</taxon>
        <taxon>Microcella</taxon>
    </lineage>
</organism>
<feature type="transmembrane region" description="Helical" evidence="1">
    <location>
        <begin position="20"/>
        <end position="40"/>
    </location>
</feature>
<comment type="similarity">
    <text evidence="1">Belongs to the SURF1 family.</text>
</comment>
<evidence type="ECO:0000256" key="1">
    <source>
        <dbReference type="RuleBase" id="RU363076"/>
    </source>
</evidence>
<comment type="subcellular location">
    <subcellularLocation>
        <location evidence="1">Cell membrane</location>
        <topology evidence="1">Multi-pass membrane protein</topology>
    </subcellularLocation>
</comment>
<evidence type="ECO:0000313" key="3">
    <source>
        <dbReference type="EMBL" id="MBB5617728.1"/>
    </source>
</evidence>
<dbReference type="EMBL" id="JACHBS010000001">
    <property type="protein sequence ID" value="MBB5617728.1"/>
    <property type="molecule type" value="Genomic_DNA"/>
</dbReference>
<dbReference type="Proteomes" id="UP000552883">
    <property type="component" value="Unassembled WGS sequence"/>
</dbReference>
<dbReference type="RefSeq" id="WP_153982829.1">
    <property type="nucleotide sequence ID" value="NZ_BAAANZ010000006.1"/>
</dbReference>
<feature type="transmembrane region" description="Helical" evidence="1">
    <location>
        <begin position="218"/>
        <end position="239"/>
    </location>
</feature>
<reference evidence="3 4" key="1">
    <citation type="submission" date="2020-08" db="EMBL/GenBank/DDBJ databases">
        <title>Sequencing the genomes of 1000 actinobacteria strains.</title>
        <authorList>
            <person name="Klenk H.-P."/>
        </authorList>
    </citation>
    <scope>NUCLEOTIDE SEQUENCE [LARGE SCALE GENOMIC DNA]</scope>
    <source>
        <strain evidence="3 4">DSM 23889</strain>
    </source>
</reference>
<dbReference type="Pfam" id="PF02104">
    <property type="entry name" value="SURF1"/>
    <property type="match status" value="1"/>
</dbReference>
<sequence length="283" mass="29970">MSDAVVSAPGFWRIARRPRWIAALLLALGIAGGFAALGQWQLERSLESTAEDTRDTETPVPLTSVAEPQQVMTTEASGRLVTVSGTWAEGDDLVVTGRLSGDDGSGTRGEPGDWIIRHLVTDSGASLAVAVGYGEVGAGIPNLPSGEAELTGRYVPSESPQVSDFEAGERTAIAVAELINLWASVDTVYSGYLVLDEAPPGLSTIAAPPPEAPTELNLLNLFYAIEWVIFGGFAIYLWWRLVKDEQEKEQARAADPEGAGPERAEPEPARSAGREAAQTAALD</sequence>
<keyword evidence="4" id="KW-1185">Reference proteome</keyword>
<comment type="caution">
    <text evidence="3">The sequence shown here is derived from an EMBL/GenBank/DDBJ whole genome shotgun (WGS) entry which is preliminary data.</text>
</comment>